<evidence type="ECO:0000313" key="3">
    <source>
        <dbReference type="Proteomes" id="UP000800036"/>
    </source>
</evidence>
<evidence type="ECO:0000256" key="1">
    <source>
        <dbReference type="SAM" id="SignalP"/>
    </source>
</evidence>
<feature type="signal peptide" evidence="1">
    <location>
        <begin position="1"/>
        <end position="25"/>
    </location>
</feature>
<dbReference type="Proteomes" id="UP000800036">
    <property type="component" value="Unassembled WGS sequence"/>
</dbReference>
<dbReference type="EMBL" id="ML976657">
    <property type="protein sequence ID" value="KAF1979479.1"/>
    <property type="molecule type" value="Genomic_DNA"/>
</dbReference>
<dbReference type="AlphaFoldDB" id="A0A6A5VSB1"/>
<accession>A0A6A5VSB1</accession>
<reference evidence="2" key="1">
    <citation type="journal article" date="2020" name="Stud. Mycol.">
        <title>101 Dothideomycetes genomes: a test case for predicting lifestyles and emergence of pathogens.</title>
        <authorList>
            <person name="Haridas S."/>
            <person name="Albert R."/>
            <person name="Binder M."/>
            <person name="Bloem J."/>
            <person name="Labutti K."/>
            <person name="Salamov A."/>
            <person name="Andreopoulos B."/>
            <person name="Baker S."/>
            <person name="Barry K."/>
            <person name="Bills G."/>
            <person name="Bluhm B."/>
            <person name="Cannon C."/>
            <person name="Castanera R."/>
            <person name="Culley D."/>
            <person name="Daum C."/>
            <person name="Ezra D."/>
            <person name="Gonzalez J."/>
            <person name="Henrissat B."/>
            <person name="Kuo A."/>
            <person name="Liang C."/>
            <person name="Lipzen A."/>
            <person name="Lutzoni F."/>
            <person name="Magnuson J."/>
            <person name="Mondo S."/>
            <person name="Nolan M."/>
            <person name="Ohm R."/>
            <person name="Pangilinan J."/>
            <person name="Park H.-J."/>
            <person name="Ramirez L."/>
            <person name="Alfaro M."/>
            <person name="Sun H."/>
            <person name="Tritt A."/>
            <person name="Yoshinaga Y."/>
            <person name="Zwiers L.-H."/>
            <person name="Turgeon B."/>
            <person name="Goodwin S."/>
            <person name="Spatafora J."/>
            <person name="Crous P."/>
            <person name="Grigoriev I."/>
        </authorList>
    </citation>
    <scope>NUCLEOTIDE SEQUENCE</scope>
    <source>
        <strain evidence="2">CBS 107.79</strain>
    </source>
</reference>
<keyword evidence="1" id="KW-0732">Signal</keyword>
<evidence type="ECO:0008006" key="4">
    <source>
        <dbReference type="Google" id="ProtNLM"/>
    </source>
</evidence>
<feature type="chain" id="PRO_5025596032" description="Secreted protein" evidence="1">
    <location>
        <begin position="26"/>
        <end position="100"/>
    </location>
</feature>
<gene>
    <name evidence="2" type="ORF">BU23DRAFT_98558</name>
</gene>
<name>A0A6A5VSB1_9PLEO</name>
<evidence type="ECO:0000313" key="2">
    <source>
        <dbReference type="EMBL" id="KAF1979479.1"/>
    </source>
</evidence>
<protein>
    <recommendedName>
        <fullName evidence="4">Secreted protein</fullName>
    </recommendedName>
</protein>
<organism evidence="2 3">
    <name type="scientific">Bimuria novae-zelandiae CBS 107.79</name>
    <dbReference type="NCBI Taxonomy" id="1447943"/>
    <lineage>
        <taxon>Eukaryota</taxon>
        <taxon>Fungi</taxon>
        <taxon>Dikarya</taxon>
        <taxon>Ascomycota</taxon>
        <taxon>Pezizomycotina</taxon>
        <taxon>Dothideomycetes</taxon>
        <taxon>Pleosporomycetidae</taxon>
        <taxon>Pleosporales</taxon>
        <taxon>Massarineae</taxon>
        <taxon>Didymosphaeriaceae</taxon>
        <taxon>Bimuria</taxon>
    </lineage>
</organism>
<sequence>MGGYGRRRWLCLVVLSHGFFVCSWARNPGMLRQWRSRRFYRSRLPRPLIPGLHTVWFEFVRLSCSEGASLRVNQQPGLSMQPQRVGLDSMWIRNSVKDEF</sequence>
<keyword evidence="3" id="KW-1185">Reference proteome</keyword>
<proteinExistence type="predicted"/>